<comment type="caution">
    <text evidence="2">The sequence shown here is derived from an EMBL/GenBank/DDBJ whole genome shotgun (WGS) entry which is preliminary data.</text>
</comment>
<dbReference type="Proteomes" id="UP000245539">
    <property type="component" value="Unassembled WGS sequence"/>
</dbReference>
<dbReference type="RefSeq" id="WP_109837264.1">
    <property type="nucleotide sequence ID" value="NZ_QGKM01000018.1"/>
</dbReference>
<feature type="transmembrane region" description="Helical" evidence="1">
    <location>
        <begin position="277"/>
        <end position="298"/>
    </location>
</feature>
<evidence type="ECO:0000256" key="1">
    <source>
        <dbReference type="SAM" id="Phobius"/>
    </source>
</evidence>
<keyword evidence="1" id="KW-0472">Membrane</keyword>
<organism evidence="2 3">
    <name type="scientific">Leucothrix pacifica</name>
    <dbReference type="NCBI Taxonomy" id="1247513"/>
    <lineage>
        <taxon>Bacteria</taxon>
        <taxon>Pseudomonadati</taxon>
        <taxon>Pseudomonadota</taxon>
        <taxon>Gammaproteobacteria</taxon>
        <taxon>Thiotrichales</taxon>
        <taxon>Thiotrichaceae</taxon>
        <taxon>Leucothrix</taxon>
    </lineage>
</organism>
<feature type="transmembrane region" description="Helical" evidence="1">
    <location>
        <begin position="112"/>
        <end position="134"/>
    </location>
</feature>
<keyword evidence="1" id="KW-1133">Transmembrane helix</keyword>
<name>A0A317CI44_9GAMM</name>
<evidence type="ECO:0000313" key="2">
    <source>
        <dbReference type="EMBL" id="PWQ98176.1"/>
    </source>
</evidence>
<feature type="transmembrane region" description="Helical" evidence="1">
    <location>
        <begin position="184"/>
        <end position="205"/>
    </location>
</feature>
<evidence type="ECO:0008006" key="4">
    <source>
        <dbReference type="Google" id="ProtNLM"/>
    </source>
</evidence>
<protein>
    <recommendedName>
        <fullName evidence="4">Stage II sporulation protein M</fullName>
    </recommendedName>
</protein>
<gene>
    <name evidence="2" type="ORF">DKW60_08680</name>
</gene>
<dbReference type="PANTHER" id="PTHR35337">
    <property type="entry name" value="SLR1478 PROTEIN"/>
    <property type="match status" value="1"/>
</dbReference>
<keyword evidence="3" id="KW-1185">Reference proteome</keyword>
<dbReference type="AlphaFoldDB" id="A0A317CI44"/>
<proteinExistence type="predicted"/>
<dbReference type="OrthoDB" id="9792847at2"/>
<sequence>MSSGRQEQFTQRHESLWQHFEQVLDYRALPRRKRKGEETPESLDLPTAYRQICQHYALANSRMYSPVLVERLNRLVVRGHQALYGSRSQFLKSILTFFASEFPALVRKEWRVMAIASALFYLPFFVMIGLIQFIPELVYSVLDAENVRSMESMYDPSNDVIGRERGSDSDLLMFGYYIRNNTGIGFQVFAGGMLYGLGTLFFLLFNGVVIGAVAGHLTQLGFIETFWGFVLGHGAFELTAIVISGAAGLKLAMALIAPGRKSRIKALIDNGKIGIKIMYGAATLFIIAAFVEAFWSSMVLPVGIKYSVAAFFWALVVAYFWFAGRGYHHAA</sequence>
<accession>A0A317CI44</accession>
<evidence type="ECO:0000313" key="3">
    <source>
        <dbReference type="Proteomes" id="UP000245539"/>
    </source>
</evidence>
<feature type="transmembrane region" description="Helical" evidence="1">
    <location>
        <begin position="304"/>
        <end position="322"/>
    </location>
</feature>
<dbReference type="InterPro" id="IPR002798">
    <property type="entry name" value="SpoIIM-like"/>
</dbReference>
<dbReference type="EMBL" id="QGKM01000018">
    <property type="protein sequence ID" value="PWQ98176.1"/>
    <property type="molecule type" value="Genomic_DNA"/>
</dbReference>
<dbReference type="Pfam" id="PF01944">
    <property type="entry name" value="SpoIIM"/>
    <property type="match status" value="1"/>
</dbReference>
<feature type="transmembrane region" description="Helical" evidence="1">
    <location>
        <begin position="212"/>
        <end position="232"/>
    </location>
</feature>
<feature type="transmembrane region" description="Helical" evidence="1">
    <location>
        <begin position="238"/>
        <end position="257"/>
    </location>
</feature>
<dbReference type="PANTHER" id="PTHR35337:SF1">
    <property type="entry name" value="SLR1478 PROTEIN"/>
    <property type="match status" value="1"/>
</dbReference>
<reference evidence="2 3" key="1">
    <citation type="submission" date="2018-05" db="EMBL/GenBank/DDBJ databases">
        <title>Leucothrix arctica sp. nov., isolated from Arctic seawater.</title>
        <authorList>
            <person name="Choi A."/>
            <person name="Baek K."/>
        </authorList>
    </citation>
    <scope>NUCLEOTIDE SEQUENCE [LARGE SCALE GENOMIC DNA]</scope>
    <source>
        <strain evidence="2 3">JCM 18388</strain>
    </source>
</reference>
<keyword evidence="1" id="KW-0812">Transmembrane</keyword>